<proteinExistence type="inferred from homology"/>
<comment type="subcellular location">
    <subcellularLocation>
        <location evidence="2">Cytoplasm</location>
        <location evidence="2">Nucleoid</location>
    </subcellularLocation>
</comment>
<dbReference type="GeneID" id="92498463"/>
<dbReference type="Gene3D" id="3.30.1310.10">
    <property type="entry name" value="Nucleoid-associated protein YbaB-like domain"/>
    <property type="match status" value="1"/>
</dbReference>
<dbReference type="eggNOG" id="COG0718">
    <property type="taxonomic scope" value="Bacteria"/>
</dbReference>
<reference evidence="6 7" key="1">
    <citation type="journal article" date="2014" name="Antonie Van Leeuwenhoek">
        <title>Hyphomonas beringensis sp. nov. and Hyphomonas chukchiensis sp. nov., isolated from surface seawater of the Bering Sea and Chukchi Sea.</title>
        <authorList>
            <person name="Li C."/>
            <person name="Lai Q."/>
            <person name="Li G."/>
            <person name="Dong C."/>
            <person name="Wang J."/>
            <person name="Liao Y."/>
            <person name="Shao Z."/>
        </authorList>
    </citation>
    <scope>NUCLEOTIDE SEQUENCE [LARGE SCALE GENOMIC DNA]</scope>
    <source>
        <strain evidence="6 7">22II1-22F38</strain>
    </source>
</reference>
<dbReference type="HAMAP" id="MF_00274">
    <property type="entry name" value="DNA_YbaB_EbfC"/>
    <property type="match status" value="1"/>
</dbReference>
<dbReference type="NCBIfam" id="TIGR00103">
    <property type="entry name" value="DNA_YbaB_EbfC"/>
    <property type="match status" value="1"/>
</dbReference>
<dbReference type="InterPro" id="IPR004401">
    <property type="entry name" value="YbaB/EbfC"/>
</dbReference>
<sequence>MKDLGKIMQQAQQMQAKMQEAQEKIEATEAEGVAGAGLVSVRLKGKGDMVSVKIDPSLMSDDAEIVEDLIKAAHSDARKRLDEAMEKAMKEATQGLGGGMLPGFKMPF</sequence>
<gene>
    <name evidence="4" type="ORF">DCG65_09230</name>
    <name evidence="5" type="ORF">DD728_08900</name>
    <name evidence="6" type="ORF">HY36_04110</name>
</gene>
<protein>
    <recommendedName>
        <fullName evidence="2">Nucleoid-associated protein DCG65_09230</fullName>
    </recommendedName>
</protein>
<dbReference type="AlphaFoldDB" id="A0A059E2G5"/>
<dbReference type="GO" id="GO:0043590">
    <property type="term" value="C:bacterial nucleoid"/>
    <property type="evidence" value="ECO:0007669"/>
    <property type="project" value="UniProtKB-UniRule"/>
</dbReference>
<keyword evidence="3" id="KW-0175">Coiled coil</keyword>
<dbReference type="PIRSF" id="PIRSF004555">
    <property type="entry name" value="UCP004555"/>
    <property type="match status" value="1"/>
</dbReference>
<dbReference type="InterPro" id="IPR036894">
    <property type="entry name" value="YbaB-like_sf"/>
</dbReference>
<organism evidence="6 7">
    <name type="scientific">Hyphomonas atlantica</name>
    <dbReference type="NCBI Taxonomy" id="1280948"/>
    <lineage>
        <taxon>Bacteria</taxon>
        <taxon>Pseudomonadati</taxon>
        <taxon>Pseudomonadota</taxon>
        <taxon>Alphaproteobacteria</taxon>
        <taxon>Hyphomonadales</taxon>
        <taxon>Hyphomonadaceae</taxon>
        <taxon>Hyphomonas</taxon>
    </lineage>
</organism>
<name>A0A059E2G5_9PROT</name>
<dbReference type="PATRIC" id="fig|1280948.3.peg.1651"/>
<keyword evidence="2" id="KW-0963">Cytoplasm</keyword>
<dbReference type="EMBL" id="AWFH01000012">
    <property type="protein sequence ID" value="KCZ61742.1"/>
    <property type="molecule type" value="Genomic_DNA"/>
</dbReference>
<dbReference type="OrthoDB" id="9803080at2"/>
<keyword evidence="7" id="KW-1185">Reference proteome</keyword>
<dbReference type="EMBL" id="DMBR01000281">
    <property type="protein sequence ID" value="HAE94731.1"/>
    <property type="molecule type" value="Genomic_DNA"/>
</dbReference>
<evidence type="ECO:0000256" key="2">
    <source>
        <dbReference type="HAMAP-Rule" id="MF_00274"/>
    </source>
</evidence>
<evidence type="ECO:0000313" key="4">
    <source>
        <dbReference type="EMBL" id="HAE94731.1"/>
    </source>
</evidence>
<comment type="similarity">
    <text evidence="2">Belongs to the YbaB/EbfC family.</text>
</comment>
<dbReference type="EMBL" id="DOGS01000183">
    <property type="protein sequence ID" value="HBQ48988.1"/>
    <property type="molecule type" value="Genomic_DNA"/>
</dbReference>
<keyword evidence="1 2" id="KW-0238">DNA-binding</keyword>
<comment type="function">
    <text evidence="2">Binds to DNA and alters its conformation. May be involved in regulation of gene expression, nucleoid organization and DNA protection.</text>
</comment>
<comment type="caution">
    <text evidence="6">The sequence shown here is derived from an EMBL/GenBank/DDBJ whole genome shotgun (WGS) entry which is preliminary data.</text>
</comment>
<dbReference type="RefSeq" id="WP_035550939.1">
    <property type="nucleotide sequence ID" value="NZ_AWFH01000012.1"/>
</dbReference>
<accession>A0A059E2G5</accession>
<dbReference type="Proteomes" id="UP000259173">
    <property type="component" value="Unassembled WGS sequence"/>
</dbReference>
<dbReference type="SUPFAM" id="SSF82607">
    <property type="entry name" value="YbaB-like"/>
    <property type="match status" value="1"/>
</dbReference>
<dbReference type="Proteomes" id="UP000263957">
    <property type="component" value="Unassembled WGS sequence"/>
</dbReference>
<evidence type="ECO:0000256" key="1">
    <source>
        <dbReference type="ARBA" id="ARBA00023125"/>
    </source>
</evidence>
<feature type="coiled-coil region" evidence="3">
    <location>
        <begin position="4"/>
        <end position="31"/>
    </location>
</feature>
<dbReference type="GO" id="GO:0003677">
    <property type="term" value="F:DNA binding"/>
    <property type="evidence" value="ECO:0007669"/>
    <property type="project" value="UniProtKB-UniRule"/>
</dbReference>
<evidence type="ECO:0000313" key="7">
    <source>
        <dbReference type="Proteomes" id="UP000024547"/>
    </source>
</evidence>
<evidence type="ECO:0000313" key="6">
    <source>
        <dbReference type="EMBL" id="KCZ61742.1"/>
    </source>
</evidence>
<dbReference type="GO" id="GO:0005829">
    <property type="term" value="C:cytosol"/>
    <property type="evidence" value="ECO:0007669"/>
    <property type="project" value="TreeGrafter"/>
</dbReference>
<dbReference type="STRING" id="1280948.HY36_04110"/>
<evidence type="ECO:0000256" key="3">
    <source>
        <dbReference type="SAM" id="Coils"/>
    </source>
</evidence>
<dbReference type="Proteomes" id="UP000024547">
    <property type="component" value="Unassembled WGS sequence"/>
</dbReference>
<dbReference type="PANTHER" id="PTHR33449">
    <property type="entry name" value="NUCLEOID-ASSOCIATED PROTEIN YBAB"/>
    <property type="match status" value="1"/>
</dbReference>
<comment type="subunit">
    <text evidence="2">Homodimer.</text>
</comment>
<evidence type="ECO:0000313" key="8">
    <source>
        <dbReference type="Proteomes" id="UP000259173"/>
    </source>
</evidence>
<evidence type="ECO:0000313" key="9">
    <source>
        <dbReference type="Proteomes" id="UP000263957"/>
    </source>
</evidence>
<dbReference type="Pfam" id="PF02575">
    <property type="entry name" value="YbaB_DNA_bd"/>
    <property type="match status" value="1"/>
</dbReference>
<evidence type="ECO:0000313" key="5">
    <source>
        <dbReference type="EMBL" id="HBQ48988.1"/>
    </source>
</evidence>
<dbReference type="PANTHER" id="PTHR33449:SF1">
    <property type="entry name" value="NUCLEOID-ASSOCIATED PROTEIN YBAB"/>
    <property type="match status" value="1"/>
</dbReference>
<reference evidence="8 9" key="2">
    <citation type="journal article" date="2018" name="Nat. Biotechnol.">
        <title>A standardized bacterial taxonomy based on genome phylogeny substantially revises the tree of life.</title>
        <authorList>
            <person name="Parks D.H."/>
            <person name="Chuvochina M."/>
            <person name="Waite D.W."/>
            <person name="Rinke C."/>
            <person name="Skarshewski A."/>
            <person name="Chaumeil P.A."/>
            <person name="Hugenholtz P."/>
        </authorList>
    </citation>
    <scope>NUCLEOTIDE SEQUENCE [LARGE SCALE GENOMIC DNA]</scope>
    <source>
        <strain evidence="5">UBA10378</strain>
        <strain evidence="4">UBA8557</strain>
    </source>
</reference>